<evidence type="ECO:0000256" key="1">
    <source>
        <dbReference type="ARBA" id="ARBA00004141"/>
    </source>
</evidence>
<dbReference type="Proteomes" id="UP000625551">
    <property type="component" value="Unassembled WGS sequence"/>
</dbReference>
<evidence type="ECO:0000256" key="3">
    <source>
        <dbReference type="ARBA" id="ARBA00022989"/>
    </source>
</evidence>
<feature type="transmembrane region" description="Helical" evidence="5">
    <location>
        <begin position="178"/>
        <end position="197"/>
    </location>
</feature>
<gene>
    <name evidence="7" type="ORF">H9Q13_10560</name>
</gene>
<dbReference type="EMBL" id="JACXAJ010000004">
    <property type="protein sequence ID" value="MBD1397609.1"/>
    <property type="molecule type" value="Genomic_DNA"/>
</dbReference>
<feature type="transmembrane region" description="Helical" evidence="5">
    <location>
        <begin position="414"/>
        <end position="429"/>
    </location>
</feature>
<feature type="transmembrane region" description="Helical" evidence="5">
    <location>
        <begin position="97"/>
        <end position="115"/>
    </location>
</feature>
<evidence type="ECO:0000313" key="8">
    <source>
        <dbReference type="Proteomes" id="UP000625551"/>
    </source>
</evidence>
<evidence type="ECO:0000313" key="7">
    <source>
        <dbReference type="EMBL" id="MBD1397609.1"/>
    </source>
</evidence>
<organism evidence="7 8">
    <name type="scientific">Pontibacter aquaedesilientis</name>
    <dbReference type="NCBI Taxonomy" id="2766980"/>
    <lineage>
        <taxon>Bacteria</taxon>
        <taxon>Pseudomonadati</taxon>
        <taxon>Bacteroidota</taxon>
        <taxon>Cytophagia</taxon>
        <taxon>Cytophagales</taxon>
        <taxon>Hymenobacteraceae</taxon>
        <taxon>Pontibacter</taxon>
    </lineage>
</organism>
<feature type="transmembrane region" description="Helical" evidence="5">
    <location>
        <begin position="12"/>
        <end position="30"/>
    </location>
</feature>
<evidence type="ECO:0000256" key="4">
    <source>
        <dbReference type="ARBA" id="ARBA00023136"/>
    </source>
</evidence>
<sequence>MSLKIIAQTFKSLTLHRAYFGCILLMALTIPFHYKINNVAIGLLSIVWVYGILKKELQLKRFFFNAANILVLSIFFLHLIGLFYSEHRGEGIKSIETQLPFFAFPFLLFPLRKFYLKKSNTIFNIFLFGCFISSLIALLGALLQTIETKTLYTLNPITGVNEYHFFYHQLTSHIGLHAVYYSLYIAFSHLLVTQTVLHRFSSRSIVEKIYLIFLLVYFPIILYLSHSLTIIFTWIACLILLIIYSLISHQLIINRRLLLTAVVFTFPFICFMGYRTVQEKINIETVGVFSFSDGQHSGSWGTLNVRLAKWICAYEVFEENFWTGTGTGDDMSALLEKYEQKEFWIGIQNRFDPHNQFLNYGVELGIFAVTVFISILLLMFRQGIISRNVELLTFLILFLTFSLTESTLASNKGIVFFVFFSLCFVHMTGKSGPMKSDYRNYNKNNCGLGK</sequence>
<feature type="transmembrane region" description="Helical" evidence="5">
    <location>
        <begin position="256"/>
        <end position="274"/>
    </location>
</feature>
<feature type="transmembrane region" description="Helical" evidence="5">
    <location>
        <begin position="36"/>
        <end position="53"/>
    </location>
</feature>
<dbReference type="RefSeq" id="WP_191183766.1">
    <property type="nucleotide sequence ID" value="NZ_JACXAJ010000004.1"/>
</dbReference>
<dbReference type="InterPro" id="IPR051533">
    <property type="entry name" value="WaaL-like"/>
</dbReference>
<evidence type="ECO:0000256" key="2">
    <source>
        <dbReference type="ARBA" id="ARBA00022692"/>
    </source>
</evidence>
<keyword evidence="3 5" id="KW-1133">Transmembrane helix</keyword>
<feature type="transmembrane region" description="Helical" evidence="5">
    <location>
        <begin position="122"/>
        <end position="146"/>
    </location>
</feature>
<feature type="transmembrane region" description="Helical" evidence="5">
    <location>
        <begin position="62"/>
        <end position="85"/>
    </location>
</feature>
<comment type="caution">
    <text evidence="7">The sequence shown here is derived from an EMBL/GenBank/DDBJ whole genome shotgun (WGS) entry which is preliminary data.</text>
</comment>
<feature type="transmembrane region" description="Helical" evidence="5">
    <location>
        <begin position="209"/>
        <end position="225"/>
    </location>
</feature>
<dbReference type="PANTHER" id="PTHR37422">
    <property type="entry name" value="TEICHURONIC ACID BIOSYNTHESIS PROTEIN TUAE"/>
    <property type="match status" value="1"/>
</dbReference>
<feature type="transmembrane region" description="Helical" evidence="5">
    <location>
        <begin position="357"/>
        <end position="379"/>
    </location>
</feature>
<comment type="subcellular location">
    <subcellularLocation>
        <location evidence="1">Membrane</location>
        <topology evidence="1">Multi-pass membrane protein</topology>
    </subcellularLocation>
</comment>
<dbReference type="Pfam" id="PF04932">
    <property type="entry name" value="Wzy_C"/>
    <property type="match status" value="1"/>
</dbReference>
<feature type="transmembrane region" description="Helical" evidence="5">
    <location>
        <begin position="391"/>
        <end position="408"/>
    </location>
</feature>
<keyword evidence="7" id="KW-0436">Ligase</keyword>
<evidence type="ECO:0000259" key="6">
    <source>
        <dbReference type="Pfam" id="PF04932"/>
    </source>
</evidence>
<reference evidence="7 8" key="1">
    <citation type="submission" date="2020-09" db="EMBL/GenBank/DDBJ databases">
        <title>Genome sequencing and assembly of Pontibacter sp.</title>
        <authorList>
            <person name="Chhetri G."/>
        </authorList>
    </citation>
    <scope>NUCLEOTIDE SEQUENCE [LARGE SCALE GENOMIC DNA]</scope>
    <source>
        <strain evidence="7 8">JH31</strain>
    </source>
</reference>
<keyword evidence="2 5" id="KW-0812">Transmembrane</keyword>
<keyword evidence="4 5" id="KW-0472">Membrane</keyword>
<feature type="domain" description="O-antigen ligase-related" evidence="6">
    <location>
        <begin position="214"/>
        <end position="373"/>
    </location>
</feature>
<evidence type="ECO:0000256" key="5">
    <source>
        <dbReference type="SAM" id="Phobius"/>
    </source>
</evidence>
<keyword evidence="8" id="KW-1185">Reference proteome</keyword>
<dbReference type="PANTHER" id="PTHR37422:SF17">
    <property type="entry name" value="O-ANTIGEN LIGASE"/>
    <property type="match status" value="1"/>
</dbReference>
<name>A0ABR7XH25_9BACT</name>
<feature type="transmembrane region" description="Helical" evidence="5">
    <location>
        <begin position="231"/>
        <end position="247"/>
    </location>
</feature>
<proteinExistence type="predicted"/>
<protein>
    <submittedName>
        <fullName evidence="7">O-antigen ligase family protein</fullName>
    </submittedName>
</protein>
<dbReference type="GO" id="GO:0016874">
    <property type="term" value="F:ligase activity"/>
    <property type="evidence" value="ECO:0007669"/>
    <property type="project" value="UniProtKB-KW"/>
</dbReference>
<accession>A0ABR7XH25</accession>
<dbReference type="InterPro" id="IPR007016">
    <property type="entry name" value="O-antigen_ligase-rel_domated"/>
</dbReference>